<evidence type="ECO:0000313" key="3">
    <source>
        <dbReference type="Proteomes" id="UP000054144"/>
    </source>
</evidence>
<dbReference type="OrthoDB" id="5572844at2759"/>
<name>A0A0D7A228_9AGAR</name>
<feature type="non-terminal residue" evidence="2">
    <location>
        <position position="1"/>
    </location>
</feature>
<accession>A0A0D7A228</accession>
<dbReference type="AlphaFoldDB" id="A0A0D7A228"/>
<evidence type="ECO:0000256" key="1">
    <source>
        <dbReference type="SAM" id="MobiDB-lite"/>
    </source>
</evidence>
<protein>
    <recommendedName>
        <fullName evidence="4">Gti1/Pac2 family-domain-containing protein</fullName>
    </recommendedName>
</protein>
<evidence type="ECO:0000313" key="2">
    <source>
        <dbReference type="EMBL" id="KIY44419.1"/>
    </source>
</evidence>
<keyword evidence="3" id="KW-1185">Reference proteome</keyword>
<feature type="non-terminal residue" evidence="2">
    <location>
        <position position="201"/>
    </location>
</feature>
<dbReference type="GO" id="GO:0003677">
    <property type="term" value="F:DNA binding"/>
    <property type="evidence" value="ECO:0007669"/>
    <property type="project" value="TreeGrafter"/>
</dbReference>
<dbReference type="Pfam" id="PF09729">
    <property type="entry name" value="Gti1_Pac2"/>
    <property type="match status" value="1"/>
</dbReference>
<feature type="region of interest" description="Disordered" evidence="1">
    <location>
        <begin position="85"/>
        <end position="114"/>
    </location>
</feature>
<gene>
    <name evidence="2" type="ORF">FISHEDRAFT_29675</name>
</gene>
<dbReference type="EMBL" id="KN882092">
    <property type="protein sequence ID" value="KIY44419.1"/>
    <property type="molecule type" value="Genomic_DNA"/>
</dbReference>
<reference evidence="2 3" key="1">
    <citation type="journal article" date="2015" name="Fungal Genet. Biol.">
        <title>Evolution of novel wood decay mechanisms in Agaricales revealed by the genome sequences of Fistulina hepatica and Cylindrobasidium torrendii.</title>
        <authorList>
            <person name="Floudas D."/>
            <person name="Held B.W."/>
            <person name="Riley R."/>
            <person name="Nagy L.G."/>
            <person name="Koehler G."/>
            <person name="Ransdell A.S."/>
            <person name="Younus H."/>
            <person name="Chow J."/>
            <person name="Chiniquy J."/>
            <person name="Lipzen A."/>
            <person name="Tritt A."/>
            <person name="Sun H."/>
            <person name="Haridas S."/>
            <person name="LaButti K."/>
            <person name="Ohm R.A."/>
            <person name="Kues U."/>
            <person name="Blanchette R.A."/>
            <person name="Grigoriev I.V."/>
            <person name="Minto R.E."/>
            <person name="Hibbett D.S."/>
        </authorList>
    </citation>
    <scope>NUCLEOTIDE SEQUENCE [LARGE SCALE GENOMIC DNA]</scope>
    <source>
        <strain evidence="2 3">ATCC 64428</strain>
    </source>
</reference>
<sequence length="201" mass="23417">LRDAKDARILLEAVRRGILPLIKRRIIFNENRKLTSGSVFVWEEDEEEGGLLRWTDGRRWSQSRMRGDYLYYEEKVEITPEEKELKAARRAHRTSNPNVALPPPTRRKDRPSKIDGLTKQTYSAIVQLPGTPRIRRWHVVAYFEVRFFLLLPVIDHYHYLRDINVPRGVFQSAKAVGPIPDSYLYNLPDRAESSSASSYPP</sequence>
<evidence type="ECO:0008006" key="4">
    <source>
        <dbReference type="Google" id="ProtNLM"/>
    </source>
</evidence>
<dbReference type="InterPro" id="IPR018608">
    <property type="entry name" value="Gti1/Pac2"/>
</dbReference>
<dbReference type="PANTHER" id="PTHR28027">
    <property type="entry name" value="TRANSCRIPTIONAL REGULATOR MIT1"/>
    <property type="match status" value="1"/>
</dbReference>
<proteinExistence type="predicted"/>
<dbReference type="Proteomes" id="UP000054144">
    <property type="component" value="Unassembled WGS sequence"/>
</dbReference>
<organism evidence="2 3">
    <name type="scientific">Fistulina hepatica ATCC 64428</name>
    <dbReference type="NCBI Taxonomy" id="1128425"/>
    <lineage>
        <taxon>Eukaryota</taxon>
        <taxon>Fungi</taxon>
        <taxon>Dikarya</taxon>
        <taxon>Basidiomycota</taxon>
        <taxon>Agaricomycotina</taxon>
        <taxon>Agaricomycetes</taxon>
        <taxon>Agaricomycetidae</taxon>
        <taxon>Agaricales</taxon>
        <taxon>Fistulinaceae</taxon>
        <taxon>Fistulina</taxon>
    </lineage>
</organism>
<dbReference type="PANTHER" id="PTHR28027:SF1">
    <property type="entry name" value="CAMP INDEPENDENT REGULATORY PROTEIN (AFU_ORTHOLOGUE AFUA_3G09640)"/>
    <property type="match status" value="1"/>
</dbReference>